<dbReference type="EMBL" id="LT629745">
    <property type="protein sequence ID" value="SDR70999.1"/>
    <property type="molecule type" value="Genomic_DNA"/>
</dbReference>
<proteinExistence type="predicted"/>
<dbReference type="AlphaFoldDB" id="A0A1H1LAV0"/>
<keyword evidence="1" id="KW-0732">Signal</keyword>
<dbReference type="Pfam" id="PF14588">
    <property type="entry name" value="YjgF_endoribonc"/>
    <property type="match status" value="1"/>
</dbReference>
<name>A0A1H1LAV0_9FLAO</name>
<dbReference type="PANTHER" id="PTHR43760:SF1">
    <property type="entry name" value="ENDORIBONUCLEASE L-PSP_CHORISMATE MUTASE-LIKE DOMAIN-CONTAINING PROTEIN"/>
    <property type="match status" value="1"/>
</dbReference>
<feature type="chain" id="PRO_5009253260" evidence="1">
    <location>
        <begin position="20"/>
        <end position="165"/>
    </location>
</feature>
<protein>
    <submittedName>
        <fullName evidence="3">Enamine deaminase RidA, house cleaning of reactive enamine intermediates, YjgF/YER057c/UK114 family</fullName>
    </submittedName>
</protein>
<evidence type="ECO:0000259" key="2">
    <source>
        <dbReference type="Pfam" id="PF14588"/>
    </source>
</evidence>
<evidence type="ECO:0000256" key="1">
    <source>
        <dbReference type="SAM" id="SignalP"/>
    </source>
</evidence>
<organism evidence="3 4">
    <name type="scientific">Christiangramia echinicola</name>
    <dbReference type="NCBI Taxonomy" id="279359"/>
    <lineage>
        <taxon>Bacteria</taxon>
        <taxon>Pseudomonadati</taxon>
        <taxon>Bacteroidota</taxon>
        <taxon>Flavobacteriia</taxon>
        <taxon>Flavobacteriales</taxon>
        <taxon>Flavobacteriaceae</taxon>
        <taxon>Christiangramia</taxon>
    </lineage>
</organism>
<dbReference type="SUPFAM" id="SSF55298">
    <property type="entry name" value="YjgF-like"/>
    <property type="match status" value="1"/>
</dbReference>
<dbReference type="InterPro" id="IPR013813">
    <property type="entry name" value="Endoribo_LPSP/chorism_mut-like"/>
</dbReference>
<dbReference type="Gene3D" id="3.30.1330.40">
    <property type="entry name" value="RutC-like"/>
    <property type="match status" value="1"/>
</dbReference>
<sequence>MKNLSLFLILFLLNLPAISQTPEEKLAGLGIDLPEVSQPVANYVKWRKAGNLIYLAGTGSDLKGKLGKDLTVEQGYEASRQTGIKILATLKAACGELSNIKQFVKVRGMVNSSQDFYDQPKVINGFSDLMVEVFGENGKHARAAVGHCSLPSNIAVEIEVVVELY</sequence>
<dbReference type="Proteomes" id="UP000198858">
    <property type="component" value="Chromosome I"/>
</dbReference>
<dbReference type="STRING" id="1250231.SAMN04488552_0638"/>
<evidence type="ECO:0000313" key="4">
    <source>
        <dbReference type="Proteomes" id="UP000198858"/>
    </source>
</evidence>
<dbReference type="RefSeq" id="WP_089661264.1">
    <property type="nucleotide sequence ID" value="NZ_LT629745.1"/>
</dbReference>
<dbReference type="PANTHER" id="PTHR43760">
    <property type="entry name" value="ENDORIBONUCLEASE-RELATED"/>
    <property type="match status" value="1"/>
</dbReference>
<feature type="signal peptide" evidence="1">
    <location>
        <begin position="1"/>
        <end position="19"/>
    </location>
</feature>
<dbReference type="InterPro" id="IPR035959">
    <property type="entry name" value="RutC-like_sf"/>
</dbReference>
<keyword evidence="4" id="KW-1185">Reference proteome</keyword>
<gene>
    <name evidence="3" type="ORF">SAMN04488552_0638</name>
</gene>
<accession>A0A1H1LAV0</accession>
<reference evidence="3 4" key="1">
    <citation type="submission" date="2016-10" db="EMBL/GenBank/DDBJ databases">
        <authorList>
            <person name="Varghese N."/>
            <person name="Submissions S."/>
        </authorList>
    </citation>
    <scope>NUCLEOTIDE SEQUENCE [LARGE SCALE GENOMIC DNA]</scope>
    <source>
        <strain evidence="3 4">Mar_2010_102</strain>
    </source>
</reference>
<dbReference type="CDD" id="cd02199">
    <property type="entry name" value="YjgF_YER057c_UK114_like_1"/>
    <property type="match status" value="1"/>
</dbReference>
<evidence type="ECO:0000313" key="3">
    <source>
        <dbReference type="EMBL" id="SDR70999.1"/>
    </source>
</evidence>
<feature type="domain" description="Endoribonuclease L-PSP/chorismate mutase-like" evidence="2">
    <location>
        <begin position="24"/>
        <end position="157"/>
    </location>
</feature>